<evidence type="ECO:0008006" key="3">
    <source>
        <dbReference type="Google" id="ProtNLM"/>
    </source>
</evidence>
<accession>A0ABT7ZSV6</accession>
<proteinExistence type="predicted"/>
<organism evidence="1 2">
    <name type="scientific">Winogradskyella bathintestinalis</name>
    <dbReference type="NCBI Taxonomy" id="3035208"/>
    <lineage>
        <taxon>Bacteria</taxon>
        <taxon>Pseudomonadati</taxon>
        <taxon>Bacteroidota</taxon>
        <taxon>Flavobacteriia</taxon>
        <taxon>Flavobacteriales</taxon>
        <taxon>Flavobacteriaceae</taxon>
        <taxon>Winogradskyella</taxon>
    </lineage>
</organism>
<evidence type="ECO:0000313" key="1">
    <source>
        <dbReference type="EMBL" id="MDN3492052.1"/>
    </source>
</evidence>
<dbReference type="EMBL" id="JASDDK010000001">
    <property type="protein sequence ID" value="MDN3492052.1"/>
    <property type="molecule type" value="Genomic_DNA"/>
</dbReference>
<protein>
    <recommendedName>
        <fullName evidence="3">Phenylacetate--CoA ligase family protein</fullName>
    </recommendedName>
</protein>
<comment type="caution">
    <text evidence="1">The sequence shown here is derived from an EMBL/GenBank/DDBJ whole genome shotgun (WGS) entry which is preliminary data.</text>
</comment>
<dbReference type="InterPro" id="IPR042099">
    <property type="entry name" value="ANL_N_sf"/>
</dbReference>
<keyword evidence="2" id="KW-1185">Reference proteome</keyword>
<reference evidence="1 2" key="1">
    <citation type="journal article" date="2023" name="Int. J. Syst. Evol. Microbiol.">
        <title>Winogradskyella bathintestinalis sp. nov., isolated from the intestine of the deep-sea loosejaw dragonfish, Malacosteus niger.</title>
        <authorList>
            <person name="Uniacke-Lowe S."/>
            <person name="Johnson C.N."/>
            <person name="Stanton C."/>
            <person name="Hill C."/>
            <person name="Ross P."/>
        </authorList>
    </citation>
    <scope>NUCLEOTIDE SEQUENCE [LARGE SCALE GENOMIC DNA]</scope>
    <source>
        <strain evidence="1 2">APC 3343</strain>
    </source>
</reference>
<gene>
    <name evidence="1" type="ORF">QMA06_04920</name>
</gene>
<sequence length="442" mass="51631">MLGKIEFYLKLFACKLNVFYPQLLGFGYLYYKNVHVKKNFKIYNSEDELLSVVNNAIINVPYYKNKYKTPIKSVKEFETTLDFIDKSEVMAHWDNFILPNTNPSKIITGTTGGTSGKPLKLVIPRNRYVFELGTMYTMWENVGWKGHIRAVLRNTKLNDKINVKINPLKREFIFDGFRTTDVYFEIIYNIMKKYGIKYLHAYPSSAYQFSVFLKRKNKDTSIFKAFICGSEALLPEQEYLIKKELGINIYTWYGHSEKLVLGGYCHGNQLIHVEPTYGYIELIDENGNHITEPNKKGEIVGTTLHNKYMPLIRYRTGDYAEYVADYCGDCNRYLTLIKNIEGRWDSNKIYLSDGSYTTITALNMHDDLYTHINGMQYIQYNKGELIIKLIKDESFSKEVEDKFIAFFNLMLGDNCSFQLQFVESIENEKNGKFLPLKQYVKL</sequence>
<dbReference type="PANTHER" id="PTHR36932">
    <property type="entry name" value="CAPSULAR POLYSACCHARIDE BIOSYNTHESIS PROTEIN"/>
    <property type="match status" value="1"/>
</dbReference>
<dbReference type="SUPFAM" id="SSF56801">
    <property type="entry name" value="Acetyl-CoA synthetase-like"/>
    <property type="match status" value="1"/>
</dbReference>
<dbReference type="RefSeq" id="WP_290205735.1">
    <property type="nucleotide sequence ID" value="NZ_JASDDK010000001.1"/>
</dbReference>
<dbReference type="Proteomes" id="UP001231197">
    <property type="component" value="Unassembled WGS sequence"/>
</dbReference>
<name>A0ABT7ZSV6_9FLAO</name>
<dbReference type="InterPro" id="IPR053158">
    <property type="entry name" value="CapK_Type1_Caps_Biosynth"/>
</dbReference>
<dbReference type="PANTHER" id="PTHR36932:SF1">
    <property type="entry name" value="CAPSULAR POLYSACCHARIDE BIOSYNTHESIS PROTEIN"/>
    <property type="match status" value="1"/>
</dbReference>
<evidence type="ECO:0000313" key="2">
    <source>
        <dbReference type="Proteomes" id="UP001231197"/>
    </source>
</evidence>
<dbReference type="Gene3D" id="3.40.50.12780">
    <property type="entry name" value="N-terminal domain of ligase-like"/>
    <property type="match status" value="1"/>
</dbReference>